<dbReference type="PANTHER" id="PTHR34986:SF1">
    <property type="entry name" value="PROTEIN YIAL"/>
    <property type="match status" value="1"/>
</dbReference>
<dbReference type="GO" id="GO:0005829">
    <property type="term" value="C:cytosol"/>
    <property type="evidence" value="ECO:0007669"/>
    <property type="project" value="TreeGrafter"/>
</dbReference>
<dbReference type="Proteomes" id="UP000267517">
    <property type="component" value="Chromosome II"/>
</dbReference>
<evidence type="ECO:0000313" key="1">
    <source>
        <dbReference type="EMBL" id="BBA30167.1"/>
    </source>
</evidence>
<reference evidence="1 2" key="1">
    <citation type="submission" date="2017-05" db="EMBL/GenBank/DDBJ databases">
        <title>whole genome sequence of Prevotella melaninogenica GAI 07411.</title>
        <authorList>
            <person name="Kondo Y."/>
            <person name="Hoshino T."/>
        </authorList>
    </citation>
    <scope>NUCLEOTIDE SEQUENCE [LARGE SCALE GENOMIC DNA]</scope>
    <source>
        <strain evidence="1 2">GAI 07411</strain>
    </source>
</reference>
<evidence type="ECO:0008006" key="3">
    <source>
        <dbReference type="Google" id="ProtNLM"/>
    </source>
</evidence>
<protein>
    <recommendedName>
        <fullName evidence="3">YhcH/YjgK/YiaL family protein</fullName>
    </recommendedName>
</protein>
<sequence length="148" mass="17236">MIIADLTACHRYYGLHPRMKEMLEYILQHDFSQQEAGRITLDGDDLFINLDEVELKRKEAQRLEFHKNYIDIQVPLSQPETMGWTALSDLDEPDIAYNPERDCGFYTQDAKEYFNVKPGQFTIFFPEDAHAPIIGNGKQRKLVGKIRV</sequence>
<dbReference type="PANTHER" id="PTHR34986">
    <property type="entry name" value="EVOLVED BETA-GALACTOSIDASE SUBUNIT BETA"/>
    <property type="match status" value="1"/>
</dbReference>
<dbReference type="Gene3D" id="2.60.120.370">
    <property type="entry name" value="YhcH/YjgK/YiaL"/>
    <property type="match status" value="1"/>
</dbReference>
<dbReference type="OrthoDB" id="9792756at2"/>
<dbReference type="InterPro" id="IPR037012">
    <property type="entry name" value="NanQ/TabA/YiaL_sf"/>
</dbReference>
<dbReference type="InterPro" id="IPR004375">
    <property type="entry name" value="NanQ/TabA/YiaL"/>
</dbReference>
<dbReference type="AlphaFoldDB" id="A0A250KK69"/>
<organism evidence="1 2">
    <name type="scientific">Prevotella melaninogenica</name>
    <dbReference type="NCBI Taxonomy" id="28132"/>
    <lineage>
        <taxon>Bacteria</taxon>
        <taxon>Pseudomonadati</taxon>
        <taxon>Bacteroidota</taxon>
        <taxon>Bacteroidia</taxon>
        <taxon>Bacteroidales</taxon>
        <taxon>Prevotellaceae</taxon>
        <taxon>Prevotella</taxon>
    </lineage>
</organism>
<accession>A0A250KK69</accession>
<dbReference type="SUPFAM" id="SSF51197">
    <property type="entry name" value="Clavaminate synthase-like"/>
    <property type="match status" value="1"/>
</dbReference>
<dbReference type="EMBL" id="AP018050">
    <property type="protein sequence ID" value="BBA30167.1"/>
    <property type="molecule type" value="Genomic_DNA"/>
</dbReference>
<gene>
    <name evidence="1" type="ORF">PMEL_200695</name>
</gene>
<proteinExistence type="predicted"/>
<dbReference type="NCBIfam" id="TIGR00022">
    <property type="entry name" value="YhcH/YjgK/YiaL family protein"/>
    <property type="match status" value="1"/>
</dbReference>
<dbReference type="Pfam" id="PF04074">
    <property type="entry name" value="DUF386"/>
    <property type="match status" value="1"/>
</dbReference>
<name>A0A250KK69_9BACT</name>
<evidence type="ECO:0000313" key="2">
    <source>
        <dbReference type="Proteomes" id="UP000267517"/>
    </source>
</evidence>
<dbReference type="RefSeq" id="WP_120175190.1">
    <property type="nucleotide sequence ID" value="NZ_AP018050.1"/>
</dbReference>